<dbReference type="EMBL" id="CAEZSI010000014">
    <property type="protein sequence ID" value="CAB4533349.1"/>
    <property type="molecule type" value="Genomic_DNA"/>
</dbReference>
<dbReference type="AlphaFoldDB" id="A0A6J6B4R3"/>
<accession>A0A6J6B4R3</accession>
<reference evidence="2" key="1">
    <citation type="submission" date="2020-05" db="EMBL/GenBank/DDBJ databases">
        <authorList>
            <person name="Chiriac C."/>
            <person name="Salcher M."/>
            <person name="Ghai R."/>
            <person name="Kavagutti S V."/>
        </authorList>
    </citation>
    <scope>NUCLEOTIDE SEQUENCE</scope>
</reference>
<keyword evidence="1" id="KW-0472">Membrane</keyword>
<proteinExistence type="predicted"/>
<evidence type="ECO:0000313" key="2">
    <source>
        <dbReference type="EMBL" id="CAB4533349.1"/>
    </source>
</evidence>
<keyword evidence="1" id="KW-0812">Transmembrane</keyword>
<gene>
    <name evidence="2" type="ORF">UFOPK1412_00192</name>
</gene>
<sequence>MATVKKAVAKKAAAPVNHGIDWKSLYLYAICLITLMVCLFSVVAVINGFLDIVFPDPGYMDAAAYPDKTTAALDAMRKQTEDDNQRRAVKGLLSSLSLIAVAFPLYKYHWKQTKKTD</sequence>
<feature type="transmembrane region" description="Helical" evidence="1">
    <location>
        <begin position="88"/>
        <end position="106"/>
    </location>
</feature>
<feature type="transmembrane region" description="Helical" evidence="1">
    <location>
        <begin position="25"/>
        <end position="50"/>
    </location>
</feature>
<protein>
    <submittedName>
        <fullName evidence="2">Unannotated protein</fullName>
    </submittedName>
</protein>
<name>A0A6J6B4R3_9ZZZZ</name>
<keyword evidence="1" id="KW-1133">Transmembrane helix</keyword>
<evidence type="ECO:0000256" key="1">
    <source>
        <dbReference type="SAM" id="Phobius"/>
    </source>
</evidence>
<organism evidence="2">
    <name type="scientific">freshwater metagenome</name>
    <dbReference type="NCBI Taxonomy" id="449393"/>
    <lineage>
        <taxon>unclassified sequences</taxon>
        <taxon>metagenomes</taxon>
        <taxon>ecological metagenomes</taxon>
    </lineage>
</organism>